<gene>
    <name evidence="2" type="ORF">DWY25_09500</name>
</gene>
<dbReference type="RefSeq" id="WP_117895036.1">
    <property type="nucleotide sequence ID" value="NZ_CABJCV010000010.1"/>
</dbReference>
<reference evidence="2 3" key="1">
    <citation type="submission" date="2018-08" db="EMBL/GenBank/DDBJ databases">
        <title>A genome reference for cultivated species of the human gut microbiota.</title>
        <authorList>
            <person name="Zou Y."/>
            <person name="Xue W."/>
            <person name="Luo G."/>
        </authorList>
    </citation>
    <scope>NUCLEOTIDE SEQUENCE [LARGE SCALE GENOMIC DNA]</scope>
    <source>
        <strain evidence="2 3">AF24-29</strain>
    </source>
</reference>
<dbReference type="AlphaFoldDB" id="A0A412G0R9"/>
<dbReference type="GeneID" id="83015636"/>
<name>A0A412G0R9_9FIRM</name>
<feature type="region of interest" description="Disordered" evidence="1">
    <location>
        <begin position="258"/>
        <end position="278"/>
    </location>
</feature>
<evidence type="ECO:0000256" key="1">
    <source>
        <dbReference type="SAM" id="MobiDB-lite"/>
    </source>
</evidence>
<dbReference type="Proteomes" id="UP000284178">
    <property type="component" value="Unassembled WGS sequence"/>
</dbReference>
<dbReference type="EMBL" id="QRUP01000010">
    <property type="protein sequence ID" value="RGR74038.1"/>
    <property type="molecule type" value="Genomic_DNA"/>
</dbReference>
<evidence type="ECO:0000313" key="2">
    <source>
        <dbReference type="EMBL" id="RGR74038.1"/>
    </source>
</evidence>
<evidence type="ECO:0000313" key="3">
    <source>
        <dbReference type="Proteomes" id="UP000284178"/>
    </source>
</evidence>
<accession>A0A412G0R9</accession>
<keyword evidence="3" id="KW-1185">Reference proteome</keyword>
<protein>
    <submittedName>
        <fullName evidence="2">Uncharacterized protein</fullName>
    </submittedName>
</protein>
<proteinExistence type="predicted"/>
<comment type="caution">
    <text evidence="2">The sequence shown here is derived from an EMBL/GenBank/DDBJ whole genome shotgun (WGS) entry which is preliminary data.</text>
</comment>
<sequence>MRWKWLAEKEYRTAAEVYGRIDPRFLDPAFPAASRRCFQVEAHGVCVAGVVSKQEKQLFLGGLTSGDPAVMPLVLRFANRLMWQWGCRSGQLESAANALTLEEEKTVWKQKKSGRCREGACRIEWELEEGSIKIGVLRCQIDPLVQRNRLEAQVMTAKLLDVERRGEVIAQIHHWDQLAKKLGPLIDAGGLRFVSRKAQAWISMPIPSPQAADPEYLRDQLARQLAALGITLCPEPTVDVVRWRRRLFMFTHQKDKQRHLARQTGQTGAGICPQQRRP</sequence>
<organism evidence="2 3">
    <name type="scientific">Holdemania filiformis</name>
    <dbReference type="NCBI Taxonomy" id="61171"/>
    <lineage>
        <taxon>Bacteria</taxon>
        <taxon>Bacillati</taxon>
        <taxon>Bacillota</taxon>
        <taxon>Erysipelotrichia</taxon>
        <taxon>Erysipelotrichales</taxon>
        <taxon>Erysipelotrichaceae</taxon>
        <taxon>Holdemania</taxon>
    </lineage>
</organism>